<dbReference type="AlphaFoldDB" id="A0A0D3I840"/>
<sequence>GRRSSGQRANHAAPQLRADVGLCSAVLYTLHPLHPPSDHWVRSNEFWRVWHGHHPVPHGPRPRRRQLLAAQAAGQARGDRERTVLWPRGHRPAAWLPPLALLEVEVRRRPRAPWPHNLAACPPPPPVPSGHVWEGGGVRRL</sequence>
<protein>
    <submittedName>
        <fullName evidence="1">Uncharacterized protein</fullName>
    </submittedName>
</protein>
<accession>A0A0D3I840</accession>
<dbReference type="Proteomes" id="UP000013827">
    <property type="component" value="Unassembled WGS sequence"/>
</dbReference>
<keyword evidence="2" id="KW-1185">Reference proteome</keyword>
<dbReference type="PaxDb" id="2903-EOD07425"/>
<dbReference type="RefSeq" id="XP_005759854.1">
    <property type="nucleotide sequence ID" value="XM_005759797.1"/>
</dbReference>
<evidence type="ECO:0000313" key="2">
    <source>
        <dbReference type="Proteomes" id="UP000013827"/>
    </source>
</evidence>
<reference evidence="2" key="1">
    <citation type="journal article" date="2013" name="Nature">
        <title>Pan genome of the phytoplankton Emiliania underpins its global distribution.</title>
        <authorList>
            <person name="Read B.A."/>
            <person name="Kegel J."/>
            <person name="Klute M.J."/>
            <person name="Kuo A."/>
            <person name="Lefebvre S.C."/>
            <person name="Maumus F."/>
            <person name="Mayer C."/>
            <person name="Miller J."/>
            <person name="Monier A."/>
            <person name="Salamov A."/>
            <person name="Young J."/>
            <person name="Aguilar M."/>
            <person name="Claverie J.M."/>
            <person name="Frickenhaus S."/>
            <person name="Gonzalez K."/>
            <person name="Herman E.K."/>
            <person name="Lin Y.C."/>
            <person name="Napier J."/>
            <person name="Ogata H."/>
            <person name="Sarno A.F."/>
            <person name="Shmutz J."/>
            <person name="Schroeder D."/>
            <person name="de Vargas C."/>
            <person name="Verret F."/>
            <person name="von Dassow P."/>
            <person name="Valentin K."/>
            <person name="Van de Peer Y."/>
            <person name="Wheeler G."/>
            <person name="Dacks J.B."/>
            <person name="Delwiche C.F."/>
            <person name="Dyhrman S.T."/>
            <person name="Glockner G."/>
            <person name="John U."/>
            <person name="Richards T."/>
            <person name="Worden A.Z."/>
            <person name="Zhang X."/>
            <person name="Grigoriev I.V."/>
            <person name="Allen A.E."/>
            <person name="Bidle K."/>
            <person name="Borodovsky M."/>
            <person name="Bowler C."/>
            <person name="Brownlee C."/>
            <person name="Cock J.M."/>
            <person name="Elias M."/>
            <person name="Gladyshev V.N."/>
            <person name="Groth M."/>
            <person name="Guda C."/>
            <person name="Hadaegh A."/>
            <person name="Iglesias-Rodriguez M.D."/>
            <person name="Jenkins J."/>
            <person name="Jones B.M."/>
            <person name="Lawson T."/>
            <person name="Leese F."/>
            <person name="Lindquist E."/>
            <person name="Lobanov A."/>
            <person name="Lomsadze A."/>
            <person name="Malik S.B."/>
            <person name="Marsh M.E."/>
            <person name="Mackinder L."/>
            <person name="Mock T."/>
            <person name="Mueller-Roeber B."/>
            <person name="Pagarete A."/>
            <person name="Parker M."/>
            <person name="Probert I."/>
            <person name="Quesneville H."/>
            <person name="Raines C."/>
            <person name="Rensing S.A."/>
            <person name="Riano-Pachon D.M."/>
            <person name="Richier S."/>
            <person name="Rokitta S."/>
            <person name="Shiraiwa Y."/>
            <person name="Soanes D.M."/>
            <person name="van der Giezen M."/>
            <person name="Wahlund T.M."/>
            <person name="Williams B."/>
            <person name="Wilson W."/>
            <person name="Wolfe G."/>
            <person name="Wurch L.L."/>
        </authorList>
    </citation>
    <scope>NUCLEOTIDE SEQUENCE</scope>
</reference>
<dbReference type="KEGG" id="ehx:EMIHUDRAFT_460049"/>
<proteinExistence type="predicted"/>
<dbReference type="HOGENOM" id="CLU_1830435_0_0_1"/>
<dbReference type="GeneID" id="17253576"/>
<organism evidence="1 2">
    <name type="scientific">Emiliania huxleyi (strain CCMP1516)</name>
    <dbReference type="NCBI Taxonomy" id="280463"/>
    <lineage>
        <taxon>Eukaryota</taxon>
        <taxon>Haptista</taxon>
        <taxon>Haptophyta</taxon>
        <taxon>Prymnesiophyceae</taxon>
        <taxon>Isochrysidales</taxon>
        <taxon>Noelaerhabdaceae</taxon>
        <taxon>Emiliania</taxon>
    </lineage>
</organism>
<dbReference type="EnsemblProtists" id="EOD07425">
    <property type="protein sequence ID" value="EOD07425"/>
    <property type="gene ID" value="EMIHUDRAFT_460049"/>
</dbReference>
<evidence type="ECO:0000313" key="1">
    <source>
        <dbReference type="EnsemblProtists" id="EOD07425"/>
    </source>
</evidence>
<name>A0A0D3I840_EMIH1</name>
<reference evidence="1" key="2">
    <citation type="submission" date="2024-10" db="UniProtKB">
        <authorList>
            <consortium name="EnsemblProtists"/>
        </authorList>
    </citation>
    <scope>IDENTIFICATION</scope>
</reference>